<dbReference type="AlphaFoldDB" id="A0ABD2NGL5"/>
<proteinExistence type="predicted"/>
<evidence type="ECO:0000259" key="1">
    <source>
        <dbReference type="Pfam" id="PF05225"/>
    </source>
</evidence>
<organism evidence="2 3">
    <name type="scientific">Cryptolaemus montrouzieri</name>
    <dbReference type="NCBI Taxonomy" id="559131"/>
    <lineage>
        <taxon>Eukaryota</taxon>
        <taxon>Metazoa</taxon>
        <taxon>Ecdysozoa</taxon>
        <taxon>Arthropoda</taxon>
        <taxon>Hexapoda</taxon>
        <taxon>Insecta</taxon>
        <taxon>Pterygota</taxon>
        <taxon>Neoptera</taxon>
        <taxon>Endopterygota</taxon>
        <taxon>Coleoptera</taxon>
        <taxon>Polyphaga</taxon>
        <taxon>Cucujiformia</taxon>
        <taxon>Coccinelloidea</taxon>
        <taxon>Coccinellidae</taxon>
        <taxon>Scymninae</taxon>
        <taxon>Scymnini</taxon>
        <taxon>Cryptolaemus</taxon>
    </lineage>
</organism>
<dbReference type="InterPro" id="IPR007889">
    <property type="entry name" value="HTH_Psq"/>
</dbReference>
<dbReference type="EMBL" id="JABFTP020000103">
    <property type="protein sequence ID" value="KAL3277679.1"/>
    <property type="molecule type" value="Genomic_DNA"/>
</dbReference>
<sequence>MADSVLQGKMSYDLAAKTFGVPQISLEREVKMTKESSEENAADTVKMKVRFGPKQTAFSYGEGKELCSYILDIEIKLYGKTTKDLRGLVYRLAIENNTPHPFNDLKKEACETGYKAI</sequence>
<comment type="caution">
    <text evidence="2">The sequence shown here is derived from an EMBL/GenBank/DDBJ whole genome shotgun (WGS) entry which is preliminary data.</text>
</comment>
<evidence type="ECO:0000313" key="2">
    <source>
        <dbReference type="EMBL" id="KAL3277679.1"/>
    </source>
</evidence>
<dbReference type="Proteomes" id="UP001516400">
    <property type="component" value="Unassembled WGS sequence"/>
</dbReference>
<name>A0ABD2NGL5_9CUCU</name>
<feature type="domain" description="HTH psq-type" evidence="1">
    <location>
        <begin position="3"/>
        <end position="36"/>
    </location>
</feature>
<keyword evidence="3" id="KW-1185">Reference proteome</keyword>
<evidence type="ECO:0000313" key="3">
    <source>
        <dbReference type="Proteomes" id="UP001516400"/>
    </source>
</evidence>
<protein>
    <recommendedName>
        <fullName evidence="1">HTH psq-type domain-containing protein</fullName>
    </recommendedName>
</protein>
<accession>A0ABD2NGL5</accession>
<dbReference type="Pfam" id="PF05225">
    <property type="entry name" value="HTH_psq"/>
    <property type="match status" value="1"/>
</dbReference>
<reference evidence="2 3" key="1">
    <citation type="journal article" date="2021" name="BMC Biol.">
        <title>Horizontally acquired antibacterial genes associated with adaptive radiation of ladybird beetles.</title>
        <authorList>
            <person name="Li H.S."/>
            <person name="Tang X.F."/>
            <person name="Huang Y.H."/>
            <person name="Xu Z.Y."/>
            <person name="Chen M.L."/>
            <person name="Du X.Y."/>
            <person name="Qiu B.Y."/>
            <person name="Chen P.T."/>
            <person name="Zhang W."/>
            <person name="Slipinski A."/>
            <person name="Escalona H.E."/>
            <person name="Waterhouse R.M."/>
            <person name="Zwick A."/>
            <person name="Pang H."/>
        </authorList>
    </citation>
    <scope>NUCLEOTIDE SEQUENCE [LARGE SCALE GENOMIC DNA]</scope>
    <source>
        <strain evidence="2">SYSU2018</strain>
    </source>
</reference>
<gene>
    <name evidence="2" type="ORF">HHI36_013025</name>
</gene>